<feature type="region of interest" description="Disordered" evidence="1">
    <location>
        <begin position="244"/>
        <end position="284"/>
    </location>
</feature>
<evidence type="ECO:0000256" key="1">
    <source>
        <dbReference type="SAM" id="MobiDB-lite"/>
    </source>
</evidence>
<dbReference type="OrthoDB" id="535345at2759"/>
<reference evidence="4" key="1">
    <citation type="journal article" date="2021" name="Proc. Natl. Acad. Sci. U.S.A.">
        <title>Three genomes in the algal genus Volvox reveal the fate of a haploid sex-determining region after a transition to homothallism.</title>
        <authorList>
            <person name="Yamamoto K."/>
            <person name="Hamaji T."/>
            <person name="Kawai-Toyooka H."/>
            <person name="Matsuzaki R."/>
            <person name="Takahashi F."/>
            <person name="Nishimura Y."/>
            <person name="Kawachi M."/>
            <person name="Noguchi H."/>
            <person name="Minakuchi Y."/>
            <person name="Umen J.G."/>
            <person name="Toyoda A."/>
            <person name="Nozaki H."/>
        </authorList>
    </citation>
    <scope>NUCLEOTIDE SEQUENCE</scope>
    <source>
        <strain evidence="4">NIES-3785</strain>
        <strain evidence="3">NIES-3786</strain>
    </source>
</reference>
<gene>
    <name evidence="3" type="ORF">Vretifemale_9636</name>
    <name evidence="4" type="ORF">Vretimale_16125</name>
</gene>
<dbReference type="Proteomes" id="UP000722791">
    <property type="component" value="Unassembled WGS sequence"/>
</dbReference>
<organism evidence="4 5">
    <name type="scientific">Volvox reticuliferus</name>
    <dbReference type="NCBI Taxonomy" id="1737510"/>
    <lineage>
        <taxon>Eukaryota</taxon>
        <taxon>Viridiplantae</taxon>
        <taxon>Chlorophyta</taxon>
        <taxon>core chlorophytes</taxon>
        <taxon>Chlorophyceae</taxon>
        <taxon>CS clade</taxon>
        <taxon>Chlamydomonadales</taxon>
        <taxon>Volvocaceae</taxon>
        <taxon>Volvox</taxon>
    </lineage>
</organism>
<dbReference type="AlphaFoldDB" id="A0A8J4GS80"/>
<feature type="transmembrane region" description="Helical" evidence="2">
    <location>
        <begin position="85"/>
        <end position="107"/>
    </location>
</feature>
<evidence type="ECO:0000256" key="2">
    <source>
        <dbReference type="SAM" id="Phobius"/>
    </source>
</evidence>
<dbReference type="EMBL" id="BNCQ01000045">
    <property type="protein sequence ID" value="GIM12905.1"/>
    <property type="molecule type" value="Genomic_DNA"/>
</dbReference>
<feature type="transmembrane region" description="Helical" evidence="2">
    <location>
        <begin position="343"/>
        <end position="368"/>
    </location>
</feature>
<keyword evidence="2" id="KW-1133">Transmembrane helix</keyword>
<protein>
    <submittedName>
        <fullName evidence="4">Uncharacterized protein</fullName>
    </submittedName>
</protein>
<proteinExistence type="predicted"/>
<comment type="caution">
    <text evidence="4">The sequence shown here is derived from an EMBL/GenBank/DDBJ whole genome shotgun (WGS) entry which is preliminary data.</text>
</comment>
<feature type="transmembrane region" description="Helical" evidence="2">
    <location>
        <begin position="317"/>
        <end position="337"/>
    </location>
</feature>
<feature type="transmembrane region" description="Helical" evidence="2">
    <location>
        <begin position="127"/>
        <end position="145"/>
    </location>
</feature>
<evidence type="ECO:0000313" key="3">
    <source>
        <dbReference type="EMBL" id="GIL80422.1"/>
    </source>
</evidence>
<dbReference type="EMBL" id="BNCP01000019">
    <property type="protein sequence ID" value="GIL80422.1"/>
    <property type="molecule type" value="Genomic_DNA"/>
</dbReference>
<sequence length="447" mass="51288">MGASVMMWELWCGSANADVENQERAWKSGGNYTRSWLPVVKALVIVYPLITLIILVSFTVDYTIRKFMYFRLLSMRILVDWKNYQPWNTVFFYYFIATWVIMNAWAIYGVAKFYNKDGNSGVDPVSFSTFIVVNLQTIQLLIYYFKLLSSESRLVSLNQIFERAPVEAQKLLEYTYVIEEEELIEECYIFALNTRRIFARRLLNIVSCCIFAKDWHDAEKNARFDIERLKRSAPNYEQVERNVDELRGELKRENDGNPEKEKKGTTQSGLEQVEATGGPACSPDQVVTHVNDGADDKPRELLAKIGWRPLRWMYSQCYGSLHSLHVSVMVSFPSWPFRPDSPYFRMLTLVQLLGVLGVGAIVVLGWVYSTAESSCKKSTKTCRNCLVVHERYFSSSEPLCSSFEEAIAGIVASTNGTWRNNGVLQERYCNWVCYGNFTASAQCPSIN</sequence>
<keyword evidence="2" id="KW-0472">Membrane</keyword>
<keyword evidence="2" id="KW-0812">Transmembrane</keyword>
<feature type="transmembrane region" description="Helical" evidence="2">
    <location>
        <begin position="42"/>
        <end position="64"/>
    </location>
</feature>
<evidence type="ECO:0000313" key="6">
    <source>
        <dbReference type="Proteomes" id="UP000747110"/>
    </source>
</evidence>
<accession>A0A8J4GS80</accession>
<keyword evidence="6" id="KW-1185">Reference proteome</keyword>
<name>A0A8J4GS80_9CHLO</name>
<evidence type="ECO:0000313" key="4">
    <source>
        <dbReference type="EMBL" id="GIM12905.1"/>
    </source>
</evidence>
<feature type="compositionally biased region" description="Basic and acidic residues" evidence="1">
    <location>
        <begin position="244"/>
        <end position="264"/>
    </location>
</feature>
<dbReference type="Proteomes" id="UP000747110">
    <property type="component" value="Unassembled WGS sequence"/>
</dbReference>
<evidence type="ECO:0000313" key="5">
    <source>
        <dbReference type="Proteomes" id="UP000722791"/>
    </source>
</evidence>